<sequence>MAPETLTDRLRETLAVFHEGGEPLTTAEVTDSLDVGRRSTYERLETLVEHGRLETKKVGANARVWWRPSTDSGVNAPEWPAAAESLVDDVLDDVAMGVFVLDEDFGVAWMNGATERYFGLDRREVLGRDKRTLVDERIAPMIENSDAFVETVLATYDDNTDTERFECHVTAGDGREQRWLEHRSKPIEAGAYAGGRVELYYDVTDRKHAEQARRDERREFESLVNAVEEYAIFTLDPDGHVRTWNPGAERIKGYESDEILGEHFSRFYTEADRTAGVPQKNLAVAAANGSTLDEGWRVRRDGSRFWANVTITAIRDDDGDLRGYAKVTRDMTDRKRREAERELQYETTRDIAEAETLEEGLRAALRDVCELTDWEYAEVWLPTDDGELRRTDIDYYEDEFAEFSVFSAEHTFGRGEGLPGRVWASGEFEWASDLPGGSFEAYPRRERAADADLRSSLGVPVLADDEVVAVLTFLMGEVRDTDERLVETVSSVAAGLGDLVVRRRAEEERKHEQAVVDQILAVSPIGIQVSNRDGEITRMNDRAREILEVLDSRSGSASAAESPIYDADGERVSPTDLPFSRVLTTGEAVFDAQFRVELPDGGHRWLRLNAAPILDSEGEVERVVTTGEDITQLKEQTRHLERQREELKTELDEVFERISDGFYALDTAFRITYVNDHAETLLGLEESSVVGQDIRETIPLSDRFEAALHRALEEQTPVKSEGYDGSLDAWLESTIYPSESGVSVHFRDITERKERERTLERYESVTETASDGILSIDDQSRIRSVNPAVEEMFGYPPDELLGESLTKLMPERLAVAHDTGIAQYLRTGERTLNWDHVELPGVTADGTEIPLSISFSEYEHDGRHHFAGIVRDISEREERERELQDRIRQQKVVTDLGTRALEGSSLNALMAEATRLVAETLDNDYCKVLDLDTESDELLLRQGVGWDEGTVNEATISAVEDDSQAAYTLATEQPVIVEDLSTESRFSGPDLLRNHDVRSGISTIIGPVDDPWGILGTHDTDVKDFSEHDAAFVQSVANVLAAAIERHDREQEVRHQRDQLAALNSLNRVVQEITNAVIEQSTREEIEAIACERLAESDSYLFAWIGTVETNSQVVRQRAEAGVEGYLDDVVITVDPDDEHSQGPTGRAFRTGEIQVANDVQADSQFEPWRDHAESHGFRSSAAIPIVHEGTVYGVLNVYAERPNAFTGQERVMIGQVGEIIGHAIAAAERKQALMSDTLVELTFQVPDVYSDHDMPVEMAGTVTFDQAVAVGDGEYLIYGTTTPEGLDSLTALVEVRPYWESITVRSDGDPARFELRVTDSSILSAVASHGGYLVRAVIEDGNLRMTIHLPPTVDVRQVIEAVETAYPSAEMVRRKQISRDRDELHHFQRRLMRELTDRQRATLEAAYHAGFFGWPRDTSGEEVAESMGVAPPTFHQHLRKAQGKVFDAIFSSPIERAGERTE</sequence>
<feature type="region of interest" description="Disordered" evidence="4">
    <location>
        <begin position="552"/>
        <end position="572"/>
    </location>
</feature>
<dbReference type="InterPro" id="IPR000014">
    <property type="entry name" value="PAS"/>
</dbReference>
<dbReference type="CDD" id="cd00130">
    <property type="entry name" value="PAS"/>
    <property type="match status" value="5"/>
</dbReference>
<gene>
    <name evidence="7" type="ORF">GRX01_14220</name>
</gene>
<dbReference type="PANTHER" id="PTHR44757:SF2">
    <property type="entry name" value="BIOFILM ARCHITECTURE MAINTENANCE PROTEIN MBAA"/>
    <property type="match status" value="1"/>
</dbReference>
<evidence type="ECO:0000313" key="8">
    <source>
        <dbReference type="Proteomes" id="UP000437065"/>
    </source>
</evidence>
<dbReference type="SMART" id="SM00065">
    <property type="entry name" value="GAF"/>
    <property type="match status" value="3"/>
</dbReference>
<evidence type="ECO:0000256" key="3">
    <source>
        <dbReference type="SAM" id="Coils"/>
    </source>
</evidence>
<proteinExistence type="predicted"/>
<dbReference type="Pfam" id="PF08448">
    <property type="entry name" value="PAS_4"/>
    <property type="match status" value="3"/>
</dbReference>
<feature type="domain" description="PAS" evidence="5">
    <location>
        <begin position="758"/>
        <end position="828"/>
    </location>
</feature>
<dbReference type="Gene3D" id="3.30.450.20">
    <property type="entry name" value="PAS domain"/>
    <property type="match status" value="5"/>
</dbReference>
<dbReference type="EMBL" id="WUUS01000009">
    <property type="protein sequence ID" value="MXR42489.1"/>
    <property type="molecule type" value="Genomic_DNA"/>
</dbReference>
<organism evidence="7 8">
    <name type="scientific">Halobaculum saliterrae</name>
    <dbReference type="NCBI Taxonomy" id="2073113"/>
    <lineage>
        <taxon>Archaea</taxon>
        <taxon>Methanobacteriati</taxon>
        <taxon>Methanobacteriota</taxon>
        <taxon>Stenosarchaea group</taxon>
        <taxon>Halobacteria</taxon>
        <taxon>Halobacteriales</taxon>
        <taxon>Haloferacaceae</taxon>
        <taxon>Halobaculum</taxon>
    </lineage>
</organism>
<feature type="domain" description="PAS" evidence="5">
    <location>
        <begin position="83"/>
        <end position="140"/>
    </location>
</feature>
<evidence type="ECO:0000259" key="6">
    <source>
        <dbReference type="PROSITE" id="PS50113"/>
    </source>
</evidence>
<feature type="domain" description="PAC" evidence="6">
    <location>
        <begin position="291"/>
        <end position="343"/>
    </location>
</feature>
<dbReference type="InterPro" id="IPR013767">
    <property type="entry name" value="PAS_fold"/>
</dbReference>
<dbReference type="GO" id="GO:0006355">
    <property type="term" value="P:regulation of DNA-templated transcription"/>
    <property type="evidence" value="ECO:0007669"/>
    <property type="project" value="InterPro"/>
</dbReference>
<evidence type="ECO:0000313" key="7">
    <source>
        <dbReference type="EMBL" id="MXR42489.1"/>
    </source>
</evidence>
<dbReference type="InterPro" id="IPR000700">
    <property type="entry name" value="PAS-assoc_C"/>
</dbReference>
<accession>A0A6B0T7K6</accession>
<dbReference type="RefSeq" id="WP_159668841.1">
    <property type="nucleotide sequence ID" value="NZ_WUUS01000009.1"/>
</dbReference>
<dbReference type="Gene3D" id="3.30.450.40">
    <property type="match status" value="3"/>
</dbReference>
<dbReference type="InterPro" id="IPR029016">
    <property type="entry name" value="GAF-like_dom_sf"/>
</dbReference>
<dbReference type="NCBIfam" id="TIGR00229">
    <property type="entry name" value="sensory_box"/>
    <property type="match status" value="5"/>
</dbReference>
<name>A0A6B0T7K6_9EURY</name>
<feature type="coiled-coil region" evidence="3">
    <location>
        <begin position="630"/>
        <end position="657"/>
    </location>
</feature>
<dbReference type="OrthoDB" id="165911at2157"/>
<dbReference type="SUPFAM" id="SSF55785">
    <property type="entry name" value="PYP-like sensor domain (PAS domain)"/>
    <property type="match status" value="5"/>
</dbReference>
<feature type="domain" description="PAS" evidence="5">
    <location>
        <begin position="216"/>
        <end position="262"/>
    </location>
</feature>
<evidence type="ECO:0000256" key="2">
    <source>
        <dbReference type="ARBA" id="ARBA00023163"/>
    </source>
</evidence>
<dbReference type="InterPro" id="IPR013656">
    <property type="entry name" value="PAS_4"/>
</dbReference>
<keyword evidence="3" id="KW-0175">Coiled coil</keyword>
<dbReference type="SMART" id="SM00086">
    <property type="entry name" value="PAC"/>
    <property type="match status" value="3"/>
</dbReference>
<feature type="domain" description="PAS" evidence="5">
    <location>
        <begin position="647"/>
        <end position="703"/>
    </location>
</feature>
<dbReference type="Pfam" id="PF01590">
    <property type="entry name" value="GAF"/>
    <property type="match status" value="1"/>
</dbReference>
<feature type="domain" description="PAC" evidence="6">
    <location>
        <begin position="835"/>
        <end position="885"/>
    </location>
</feature>
<dbReference type="InterPro" id="IPR052155">
    <property type="entry name" value="Biofilm_reg_signaling"/>
</dbReference>
<reference evidence="7 8" key="1">
    <citation type="submission" date="2019-12" db="EMBL/GenBank/DDBJ databases">
        <title>Isolation and characterization of three novel carbon monoxide-oxidizing members of Halobacteria from salione crusts and soils.</title>
        <authorList>
            <person name="Myers M.R."/>
            <person name="King G.M."/>
        </authorList>
    </citation>
    <scope>NUCLEOTIDE SEQUENCE [LARGE SCALE GENOMIC DNA]</scope>
    <source>
        <strain evidence="7 8">WSA2</strain>
    </source>
</reference>
<feature type="domain" description="PAC" evidence="6">
    <location>
        <begin position="590"/>
        <end position="642"/>
    </location>
</feature>
<evidence type="ECO:0000259" key="5">
    <source>
        <dbReference type="PROSITE" id="PS50112"/>
    </source>
</evidence>
<dbReference type="SMART" id="SM00091">
    <property type="entry name" value="PAS"/>
    <property type="match status" value="5"/>
</dbReference>
<dbReference type="SUPFAM" id="SSF55781">
    <property type="entry name" value="GAF domain-like"/>
    <property type="match status" value="3"/>
</dbReference>
<dbReference type="InterPro" id="IPR031803">
    <property type="entry name" value="BAT_GAF/HTH-assoc"/>
</dbReference>
<dbReference type="Proteomes" id="UP000437065">
    <property type="component" value="Unassembled WGS sequence"/>
</dbReference>
<keyword evidence="2" id="KW-0804">Transcription</keyword>
<protein>
    <submittedName>
        <fullName evidence="7">PAS domain S-box protein</fullName>
    </submittedName>
</protein>
<dbReference type="Pfam" id="PF13426">
    <property type="entry name" value="PAS_9"/>
    <property type="match status" value="1"/>
</dbReference>
<dbReference type="PROSITE" id="PS50113">
    <property type="entry name" value="PAC"/>
    <property type="match status" value="3"/>
</dbReference>
<dbReference type="PROSITE" id="PS50112">
    <property type="entry name" value="PAS"/>
    <property type="match status" value="4"/>
</dbReference>
<keyword evidence="1" id="KW-0805">Transcription regulation</keyword>
<dbReference type="Pfam" id="PF00989">
    <property type="entry name" value="PAS"/>
    <property type="match status" value="1"/>
</dbReference>
<dbReference type="InterPro" id="IPR007050">
    <property type="entry name" value="HTH_bacterioopsin"/>
</dbReference>
<dbReference type="InterPro" id="IPR003018">
    <property type="entry name" value="GAF"/>
</dbReference>
<dbReference type="Pfam" id="PF15915">
    <property type="entry name" value="BAT"/>
    <property type="match status" value="1"/>
</dbReference>
<dbReference type="Pfam" id="PF04967">
    <property type="entry name" value="HTH_10"/>
    <property type="match status" value="1"/>
</dbReference>
<dbReference type="Pfam" id="PF13185">
    <property type="entry name" value="GAF_2"/>
    <property type="match status" value="2"/>
</dbReference>
<dbReference type="PANTHER" id="PTHR44757">
    <property type="entry name" value="DIGUANYLATE CYCLASE DGCP"/>
    <property type="match status" value="1"/>
</dbReference>
<evidence type="ECO:0000256" key="4">
    <source>
        <dbReference type="SAM" id="MobiDB-lite"/>
    </source>
</evidence>
<dbReference type="InterPro" id="IPR035965">
    <property type="entry name" value="PAS-like_dom_sf"/>
</dbReference>
<comment type="caution">
    <text evidence="7">The sequence shown here is derived from an EMBL/GenBank/DDBJ whole genome shotgun (WGS) entry which is preliminary data.</text>
</comment>
<dbReference type="InterPro" id="IPR001610">
    <property type="entry name" value="PAC"/>
</dbReference>
<evidence type="ECO:0000256" key="1">
    <source>
        <dbReference type="ARBA" id="ARBA00023015"/>
    </source>
</evidence>
<keyword evidence="8" id="KW-1185">Reference proteome</keyword>